<evidence type="ECO:0000313" key="3">
    <source>
        <dbReference type="Proteomes" id="UP001148786"/>
    </source>
</evidence>
<sequence>MVANELSSSIAPTFITTSAWEDLDPLAPTNLKPKRPISLGQIAQPNHPINPNSTHNVNKFDVCSAKLNAEGKCLDGPFFGGSGVSGIGAHVPAPVFPLLPPLAPSFFSSILAEVQVLDPFKMPRAGPDTIRNEAMDVDAEEDEAMNVDDPEAMDISLDPWSVNLPAILPVPPPPPATLVQPPADKNFFGGPPLQDLQPFKLHTPQHIERRYEINVTPSPDEAATPNDVEASVLTKRHYEAAYARIEQELAASVVILEELPRPCLVPLPDSPSPTREPAFVAGGSEGLSSVHNSCLEPSDPHSILPLVGLITEMIADITSTRPVCANIDLRPDTTPTIPTTPDLTSAPPIVDEGPSLSDDCSSASTELATLSKAVDDANPPPSAQFSIEPPYVSLCGPQSLQEIVDSVDQVGLTIAPVIQLPSPGISNPSSYSRFSSPSTAFEDSLPTTDAHTLIELDSSSAHELPSFSSQDLLPEIGGFNPMHSTPARFLGFGPHEIWDELASLEDAFSMIACVQETPSPVSEALFSRVYASREEGARDVLGPEQVMSPGMPCILDSSVNGSEIVPADSAVRHEGTFAMESPAPELVTTDSDKKRKASVAKPALKISKRERRIRSKATPTREQARRMMVNAGVQTEFDGCLLIQAGELVKEKILVPRLNTTVEHLKEDDESTSSNSVPTIKVIAEECHEVHKPSVPKFPAQNGSRTAGSLPTKGTSSFGSPLSDLHLSPYRYTPSSGARHNFPYSALVCKDDSPVSPLNAFSSNSVVAKTVAPRTKPAAATPLAGNALCRRHGSASSQVPNRRTSLSITRPYSQPSIFEKDPTATEIFGDMKSFPGAFPGLDFDDGSSTPLGETPATSRPSAFLSRLTELVFGW</sequence>
<organism evidence="2 3">
    <name type="scientific">Agrocybe chaxingu</name>
    <dbReference type="NCBI Taxonomy" id="84603"/>
    <lineage>
        <taxon>Eukaryota</taxon>
        <taxon>Fungi</taxon>
        <taxon>Dikarya</taxon>
        <taxon>Basidiomycota</taxon>
        <taxon>Agaricomycotina</taxon>
        <taxon>Agaricomycetes</taxon>
        <taxon>Agaricomycetidae</taxon>
        <taxon>Agaricales</taxon>
        <taxon>Agaricineae</taxon>
        <taxon>Strophariaceae</taxon>
        <taxon>Agrocybe</taxon>
    </lineage>
</organism>
<evidence type="ECO:0000256" key="1">
    <source>
        <dbReference type="SAM" id="MobiDB-lite"/>
    </source>
</evidence>
<dbReference type="AlphaFoldDB" id="A0A9W8MU81"/>
<comment type="caution">
    <text evidence="2">The sequence shown here is derived from an EMBL/GenBank/DDBJ whole genome shotgun (WGS) entry which is preliminary data.</text>
</comment>
<evidence type="ECO:0000313" key="2">
    <source>
        <dbReference type="EMBL" id="KAJ3507511.1"/>
    </source>
</evidence>
<accession>A0A9W8MU81</accession>
<dbReference type="EMBL" id="JANKHO010000652">
    <property type="protein sequence ID" value="KAJ3507511.1"/>
    <property type="molecule type" value="Genomic_DNA"/>
</dbReference>
<proteinExistence type="predicted"/>
<name>A0A9W8MU81_9AGAR</name>
<gene>
    <name evidence="2" type="ORF">NLJ89_g6262</name>
</gene>
<feature type="compositionally biased region" description="Polar residues" evidence="1">
    <location>
        <begin position="701"/>
        <end position="718"/>
    </location>
</feature>
<protein>
    <submittedName>
        <fullName evidence="2">Uncharacterized protein</fullName>
    </submittedName>
</protein>
<dbReference type="Proteomes" id="UP001148786">
    <property type="component" value="Unassembled WGS sequence"/>
</dbReference>
<feature type="region of interest" description="Disordered" evidence="1">
    <location>
        <begin position="693"/>
        <end position="718"/>
    </location>
</feature>
<keyword evidence="3" id="KW-1185">Reference proteome</keyword>
<reference evidence="2" key="1">
    <citation type="submission" date="2022-07" db="EMBL/GenBank/DDBJ databases">
        <title>Genome Sequence of Agrocybe chaxingu.</title>
        <authorList>
            <person name="Buettner E."/>
        </authorList>
    </citation>
    <scope>NUCLEOTIDE SEQUENCE</scope>
    <source>
        <strain evidence="2">MP-N11</strain>
    </source>
</reference>
<dbReference type="OrthoDB" id="10398730at2759"/>